<dbReference type="SUPFAM" id="SSF51197">
    <property type="entry name" value="Clavaminate synthase-like"/>
    <property type="match status" value="1"/>
</dbReference>
<proteinExistence type="predicted"/>
<dbReference type="GO" id="GO:0016706">
    <property type="term" value="F:2-oxoglutarate-dependent dioxygenase activity"/>
    <property type="evidence" value="ECO:0007669"/>
    <property type="project" value="UniProtKB-ARBA"/>
</dbReference>
<organism evidence="2 3">
    <name type="scientific">Waterburya agarophytonicola KI4</name>
    <dbReference type="NCBI Taxonomy" id="2874699"/>
    <lineage>
        <taxon>Bacteria</taxon>
        <taxon>Bacillati</taxon>
        <taxon>Cyanobacteriota</taxon>
        <taxon>Cyanophyceae</taxon>
        <taxon>Pleurocapsales</taxon>
        <taxon>Hyellaceae</taxon>
        <taxon>Waterburya</taxon>
        <taxon>Waterburya agarophytonicola</taxon>
    </lineage>
</organism>
<sequence length="324" mass="36987">MFKLFNRFKSLKSNTSNSKSNSGTFHPDTPVIPQNSVDIQNISVFRRENFPQNEPTPWLDRPDAAELVKKLVANKTLSPEEGELCYKWSENGYVIIPGLFDRATLDSAWTEYERAIADGKIKPEEACVVNGLPGRNLNTHFQVKQIEQLLRDRRMTNIISMLLGAKCLPFQTITGHNGSQQLEHSDAIHMTTYPMDYLAATWTTFEDIDPDSGPLVYYPKSHRIPHFLSQEAEISTDEFERGGYIPYHEKYEPQLQKIIKSHQLEPKYFHAKKGDVLIWHSNLIHGGSPRKNMQLSRNALVCHYFAAGCICYHDLASSISHVHS</sequence>
<keyword evidence="2" id="KW-0223">Dioxygenase</keyword>
<dbReference type="EMBL" id="JADWDC010000005">
    <property type="protein sequence ID" value="MCC0175999.1"/>
    <property type="molecule type" value="Genomic_DNA"/>
</dbReference>
<dbReference type="Proteomes" id="UP000729733">
    <property type="component" value="Unassembled WGS sequence"/>
</dbReference>
<protein>
    <submittedName>
        <fullName evidence="2">Phytanoyl-CoA dioxygenase family protein</fullName>
    </submittedName>
</protein>
<dbReference type="RefSeq" id="WP_229639034.1">
    <property type="nucleotide sequence ID" value="NZ_JADWDC010000005.1"/>
</dbReference>
<dbReference type="InterPro" id="IPR008775">
    <property type="entry name" value="Phytyl_CoA_dOase-like"/>
</dbReference>
<keyword evidence="3" id="KW-1185">Reference proteome</keyword>
<keyword evidence="2" id="KW-0560">Oxidoreductase</keyword>
<dbReference type="GO" id="GO:0005506">
    <property type="term" value="F:iron ion binding"/>
    <property type="evidence" value="ECO:0007669"/>
    <property type="project" value="UniProtKB-ARBA"/>
</dbReference>
<dbReference type="AlphaFoldDB" id="A0A964BM79"/>
<gene>
    <name evidence="2" type="ORF">I4641_03265</name>
</gene>
<feature type="compositionally biased region" description="Low complexity" evidence="1">
    <location>
        <begin position="12"/>
        <end position="22"/>
    </location>
</feature>
<feature type="region of interest" description="Disordered" evidence="1">
    <location>
        <begin position="12"/>
        <end position="32"/>
    </location>
</feature>
<dbReference type="PANTHER" id="PTHR20883">
    <property type="entry name" value="PHYTANOYL-COA DIOXYGENASE DOMAIN CONTAINING 1"/>
    <property type="match status" value="1"/>
</dbReference>
<evidence type="ECO:0000313" key="2">
    <source>
        <dbReference type="EMBL" id="MCC0175999.1"/>
    </source>
</evidence>
<evidence type="ECO:0000256" key="1">
    <source>
        <dbReference type="SAM" id="MobiDB-lite"/>
    </source>
</evidence>
<evidence type="ECO:0000313" key="3">
    <source>
        <dbReference type="Proteomes" id="UP000729733"/>
    </source>
</evidence>
<accession>A0A964BM79</accession>
<dbReference type="PANTHER" id="PTHR20883:SF48">
    <property type="entry name" value="ECTOINE DIOXYGENASE"/>
    <property type="match status" value="1"/>
</dbReference>
<comment type="caution">
    <text evidence="2">The sequence shown here is derived from an EMBL/GenBank/DDBJ whole genome shotgun (WGS) entry which is preliminary data.</text>
</comment>
<dbReference type="Pfam" id="PF05721">
    <property type="entry name" value="PhyH"/>
    <property type="match status" value="1"/>
</dbReference>
<reference evidence="2" key="1">
    <citation type="journal article" date="2021" name="Antonie Van Leeuwenhoek">
        <title>Draft genome and description of Waterburya agarophytonicola gen. nov. sp. nov. (Pleurocapsales, Cyanobacteria): a seaweed symbiont.</title>
        <authorList>
            <person name="Bonthond G."/>
            <person name="Shalygin S."/>
            <person name="Bayer T."/>
            <person name="Weinberger F."/>
        </authorList>
    </citation>
    <scope>NUCLEOTIDE SEQUENCE</scope>
    <source>
        <strain evidence="2">KI4</strain>
    </source>
</reference>
<dbReference type="Gene3D" id="2.60.120.620">
    <property type="entry name" value="q2cbj1_9rhob like domain"/>
    <property type="match status" value="1"/>
</dbReference>
<name>A0A964BM79_9CYAN</name>